<organism evidence="12 13">
    <name type="scientific">Hepatospora eriocheir</name>
    <dbReference type="NCBI Taxonomy" id="1081669"/>
    <lineage>
        <taxon>Eukaryota</taxon>
        <taxon>Fungi</taxon>
        <taxon>Fungi incertae sedis</taxon>
        <taxon>Microsporidia</taxon>
        <taxon>Hepatosporidae</taxon>
        <taxon>Hepatospora</taxon>
    </lineage>
</organism>
<keyword evidence="10" id="KW-0067">ATP-binding</keyword>
<feature type="domain" description="PLD phosphodiesterase" evidence="11">
    <location>
        <begin position="118"/>
        <end position="144"/>
    </location>
</feature>
<dbReference type="PANTHER" id="PTHR12586:SF1">
    <property type="entry name" value="CDP-DIACYLGLYCEROL--GLYCEROL-3-PHOSPHATE 3-PHOSPHATIDYLTRANSFERASE, MITOCHONDRIAL"/>
    <property type="match status" value="1"/>
</dbReference>
<keyword evidence="8 10" id="KW-1208">Phospholipid metabolism</keyword>
<evidence type="ECO:0000256" key="8">
    <source>
        <dbReference type="ARBA" id="ARBA00023264"/>
    </source>
</evidence>
<evidence type="ECO:0000256" key="6">
    <source>
        <dbReference type="ARBA" id="ARBA00023098"/>
    </source>
</evidence>
<name>A0A1X0QAC6_9MICR</name>
<keyword evidence="7 10" id="KW-0594">Phospholipid biosynthesis</keyword>
<evidence type="ECO:0000256" key="1">
    <source>
        <dbReference type="ARBA" id="ARBA00005042"/>
    </source>
</evidence>
<dbReference type="VEuPathDB" id="MicrosporidiaDB:A0H76_2061"/>
<evidence type="ECO:0000313" key="12">
    <source>
        <dbReference type="EMBL" id="ORD96712.1"/>
    </source>
</evidence>
<evidence type="ECO:0000256" key="7">
    <source>
        <dbReference type="ARBA" id="ARBA00023209"/>
    </source>
</evidence>
<dbReference type="PANTHER" id="PTHR12586">
    <property type="entry name" value="CDP-DIACYLGLYCEROL--SERINE O-PHOSPHATIDYLTRANSFERASE"/>
    <property type="match status" value="1"/>
</dbReference>
<dbReference type="PROSITE" id="PS50035">
    <property type="entry name" value="PLD"/>
    <property type="match status" value="1"/>
</dbReference>
<comment type="function">
    <text evidence="10">Functions in the biosynthesis of the anionic phospholipids phosphatidylglycerol and cardiolipin.</text>
</comment>
<dbReference type="GO" id="GO:0008444">
    <property type="term" value="F:CDP-diacylglycerol-glycerol-3-phosphate 3-phosphatidyltransferase activity"/>
    <property type="evidence" value="ECO:0007669"/>
    <property type="project" value="UniProtKB-EC"/>
</dbReference>
<dbReference type="EMBL" id="LVKB01000067">
    <property type="protein sequence ID" value="ORD96712.1"/>
    <property type="molecule type" value="Genomic_DNA"/>
</dbReference>
<evidence type="ECO:0000259" key="11">
    <source>
        <dbReference type="PROSITE" id="PS50035"/>
    </source>
</evidence>
<dbReference type="EC" id="2.7.8.5" evidence="10"/>
<comment type="caution">
    <text evidence="12">The sequence shown here is derived from an EMBL/GenBank/DDBJ whole genome shotgun (WGS) entry which is preliminary data.</text>
</comment>
<keyword evidence="13" id="KW-1185">Reference proteome</keyword>
<dbReference type="SUPFAM" id="SSF56024">
    <property type="entry name" value="Phospholipase D/nuclease"/>
    <property type="match status" value="1"/>
</dbReference>
<dbReference type="VEuPathDB" id="MicrosporidiaDB:HERIO_1387"/>
<evidence type="ECO:0000256" key="9">
    <source>
        <dbReference type="ARBA" id="ARBA00048586"/>
    </source>
</evidence>
<sequence length="379" mass="44751">MFCMHLPISNSHIFELDNLQYLSDPDQFYKFICKGLKESNYAYLACLNIGTNNKSVKLSKLLRERVRKNKFTKILIPSGSYHKSVELKRLINENGLKNIIDLVDTDTLYILPKIVNDFLSIFHIKCFIFDNEILLTGANLDDDYFTNRVDRYIIVKNDKLKKFIIEEIFKINMNIEMFKLTNKVDLNLINQKIICIPFRESNELNLLKYLFELNYSKLTVSSAYSNFPVEIINILKNKEFNLYTPSPSINIYQNFGIFNKVVTNIYSYSNYYVLSKCKKVNLYEYNRKNTSFHKKGIWMRYKDLAIMIVGSSNYNCRSIYKDKEMSYVLFSKNSGVINTWEGELKDVKKYSEKISLKTASKRHFYILTVIVFYLLTNYL</sequence>
<evidence type="ECO:0000256" key="4">
    <source>
        <dbReference type="ARBA" id="ARBA00022679"/>
    </source>
</evidence>
<dbReference type="OrthoDB" id="10250191at2759"/>
<comment type="catalytic activity">
    <reaction evidence="9 10">
        <text>a CDP-1,2-diacyl-sn-glycerol + sn-glycerol 3-phosphate = a 1,2-diacyl-sn-glycero-3-phospho-(1'-sn-glycero-3'-phosphate) + CMP + H(+)</text>
        <dbReference type="Rhea" id="RHEA:12593"/>
        <dbReference type="ChEBI" id="CHEBI:15378"/>
        <dbReference type="ChEBI" id="CHEBI:57597"/>
        <dbReference type="ChEBI" id="CHEBI:58332"/>
        <dbReference type="ChEBI" id="CHEBI:60110"/>
        <dbReference type="ChEBI" id="CHEBI:60377"/>
        <dbReference type="EC" id="2.7.8.5"/>
    </reaction>
</comment>
<dbReference type="Gene3D" id="3.30.870.10">
    <property type="entry name" value="Endonuclease Chain A"/>
    <property type="match status" value="1"/>
</dbReference>
<keyword evidence="10" id="KW-0496">Mitochondrion</keyword>
<dbReference type="GO" id="GO:0005524">
    <property type="term" value="F:ATP binding"/>
    <property type="evidence" value="ECO:0007669"/>
    <property type="project" value="UniProtKB-KW"/>
</dbReference>
<dbReference type="Proteomes" id="UP000192356">
    <property type="component" value="Unassembled WGS sequence"/>
</dbReference>
<evidence type="ECO:0000256" key="5">
    <source>
        <dbReference type="ARBA" id="ARBA00022737"/>
    </source>
</evidence>
<dbReference type="GO" id="GO:0032049">
    <property type="term" value="P:cardiolipin biosynthetic process"/>
    <property type="evidence" value="ECO:0007669"/>
    <property type="project" value="InterPro"/>
</dbReference>
<evidence type="ECO:0000313" key="13">
    <source>
        <dbReference type="Proteomes" id="UP000192356"/>
    </source>
</evidence>
<evidence type="ECO:0000256" key="2">
    <source>
        <dbReference type="ARBA" id="ARBA00010682"/>
    </source>
</evidence>
<keyword evidence="6 10" id="KW-0443">Lipid metabolism</keyword>
<dbReference type="InterPro" id="IPR016270">
    <property type="entry name" value="PGS1"/>
</dbReference>
<keyword evidence="5" id="KW-0677">Repeat</keyword>
<dbReference type="UniPathway" id="UPA00084">
    <property type="reaction ID" value="UER00503"/>
</dbReference>
<dbReference type="GO" id="GO:0005739">
    <property type="term" value="C:mitochondrion"/>
    <property type="evidence" value="ECO:0007669"/>
    <property type="project" value="UniProtKB-SubCell"/>
</dbReference>
<comment type="subcellular location">
    <subcellularLocation>
        <location evidence="10">Mitochondrion</location>
    </subcellularLocation>
</comment>
<gene>
    <name evidence="12" type="primary">PGPS1</name>
    <name evidence="12" type="ORF">HERIO_1387</name>
</gene>
<evidence type="ECO:0000256" key="3">
    <source>
        <dbReference type="ARBA" id="ARBA00022516"/>
    </source>
</evidence>
<comment type="similarity">
    <text evidence="2 10">Belongs to the CDP-alcohol phosphatidyltransferase class-II family.</text>
</comment>
<reference evidence="12 13" key="1">
    <citation type="journal article" date="2017" name="Environ. Microbiol.">
        <title>Decay of the glycolytic pathway and adaptation to intranuclear parasitism within Enterocytozoonidae microsporidia.</title>
        <authorList>
            <person name="Wiredu Boakye D."/>
            <person name="Jaroenlak P."/>
            <person name="Prachumwat A."/>
            <person name="Williams T.A."/>
            <person name="Bateman K.S."/>
            <person name="Itsathitphaisarn O."/>
            <person name="Sritunyalucksana K."/>
            <person name="Paszkiewicz K.H."/>
            <person name="Moore K.A."/>
            <person name="Stentiford G.D."/>
            <person name="Williams B.A."/>
        </authorList>
    </citation>
    <scope>NUCLEOTIDE SEQUENCE [LARGE SCALE GENOMIC DNA]</scope>
    <source>
        <strain evidence="12 13">GB1</strain>
    </source>
</reference>
<evidence type="ECO:0000256" key="10">
    <source>
        <dbReference type="RuleBase" id="RU365024"/>
    </source>
</evidence>
<keyword evidence="4 10" id="KW-0808">Transferase</keyword>
<dbReference type="AlphaFoldDB" id="A0A1X0QAC6"/>
<keyword evidence="10" id="KW-0547">Nucleotide-binding</keyword>
<proteinExistence type="inferred from homology"/>
<accession>A0A1X0QAC6</accession>
<protein>
    <recommendedName>
        <fullName evidence="10">CDP-diacylglycerol--glycerol-3-phosphate 3-phosphatidyltransferase</fullName>
        <ecNumber evidence="10">2.7.8.5</ecNumber>
    </recommendedName>
</protein>
<dbReference type="InterPro" id="IPR001736">
    <property type="entry name" value="PLipase_D/transphosphatidylase"/>
</dbReference>
<comment type="pathway">
    <text evidence="1 10">Phospholipid metabolism; phosphatidylglycerol biosynthesis; phosphatidylglycerol from CDP-diacylglycerol: step 1/2.</text>
</comment>
<keyword evidence="3 10" id="KW-0444">Lipid biosynthesis</keyword>